<sequence length="341" mass="38523">MNLICLSEGGNPRPKIFWWKGSNIIDDTFSYTEKGTKNLLSLSLKRSDYMTSFSCQAFSSNLSLPIFKTVTIELNLKPTEVKIVTKFTRLLAGKTVKVVCEAKGSKPAASIEWLKGEQKIVGSENISDDGFVTTSVLSFIPSYEDNKKSLTCIARNPRILHFDIRDMFVMNVEFAPVVSLVLGASIQRQDILQGSDIYFECNFQIGVFVNNQTLLIENVRTLHSGSYQCWAVNSQGRGESEVVKLNRIYYGVDKEEVLVLCELNAEPTEVTFHWSFNESEHEKWNSVKYTTKGTTSTAFLTIKEARNYGLIYCWGQNEVGVQAKPCVFYLIPAGRNFRRDS</sequence>
<dbReference type="Gene3D" id="2.60.40.10">
    <property type="entry name" value="Immunoglobulins"/>
    <property type="match status" value="3"/>
</dbReference>
<keyword evidence="4" id="KW-1185">Reference proteome</keyword>
<evidence type="ECO:0000313" key="4">
    <source>
        <dbReference type="Proteomes" id="UP000285301"/>
    </source>
</evidence>
<keyword evidence="1" id="KW-1015">Disulfide bond</keyword>
<dbReference type="PROSITE" id="PS50835">
    <property type="entry name" value="IG_LIKE"/>
    <property type="match status" value="2"/>
</dbReference>
<dbReference type="Pfam" id="PF08205">
    <property type="entry name" value="C2-set_2"/>
    <property type="match status" value="2"/>
</dbReference>
<evidence type="ECO:0000313" key="3">
    <source>
        <dbReference type="EMBL" id="RWS05815.1"/>
    </source>
</evidence>
<dbReference type="InterPro" id="IPR013162">
    <property type="entry name" value="CD80_C2-set"/>
</dbReference>
<dbReference type="STRING" id="1965070.A0A443QS25"/>
<evidence type="ECO:0000259" key="2">
    <source>
        <dbReference type="PROSITE" id="PS50835"/>
    </source>
</evidence>
<proteinExistence type="predicted"/>
<dbReference type="InterPro" id="IPR007110">
    <property type="entry name" value="Ig-like_dom"/>
</dbReference>
<name>A0A443QS25_9ACAR</name>
<dbReference type="InterPro" id="IPR013783">
    <property type="entry name" value="Ig-like_fold"/>
</dbReference>
<dbReference type="PANTHER" id="PTHR23278">
    <property type="entry name" value="SIDESTEP PROTEIN"/>
    <property type="match status" value="1"/>
</dbReference>
<dbReference type="CDD" id="cd00096">
    <property type="entry name" value="Ig"/>
    <property type="match status" value="1"/>
</dbReference>
<comment type="caution">
    <text evidence="3">The sequence shown here is derived from an EMBL/GenBank/DDBJ whole genome shotgun (WGS) entry which is preliminary data.</text>
</comment>
<feature type="domain" description="Ig-like" evidence="2">
    <location>
        <begin position="78"/>
        <end position="246"/>
    </location>
</feature>
<accession>A0A443QS25</accession>
<feature type="domain" description="Ig-like" evidence="2">
    <location>
        <begin position="1"/>
        <end position="71"/>
    </location>
</feature>
<reference evidence="3 4" key="1">
    <citation type="journal article" date="2018" name="Gigascience">
        <title>Genomes of trombidid mites reveal novel predicted allergens and laterally-transferred genes associated with secondary metabolism.</title>
        <authorList>
            <person name="Dong X."/>
            <person name="Chaisiri K."/>
            <person name="Xia D."/>
            <person name="Armstrong S.D."/>
            <person name="Fang Y."/>
            <person name="Donnelly M.J."/>
            <person name="Kadowaki T."/>
            <person name="McGarry J.W."/>
            <person name="Darby A.C."/>
            <person name="Makepeace B.L."/>
        </authorList>
    </citation>
    <scope>NUCLEOTIDE SEQUENCE [LARGE SCALE GENOMIC DNA]</scope>
    <source>
        <strain evidence="3">UoL-WK</strain>
    </source>
</reference>
<dbReference type="EMBL" id="NCKU01004528">
    <property type="protein sequence ID" value="RWS05815.1"/>
    <property type="molecule type" value="Genomic_DNA"/>
</dbReference>
<gene>
    <name evidence="3" type="ORF">B4U79_02487</name>
</gene>
<dbReference type="Proteomes" id="UP000285301">
    <property type="component" value="Unassembled WGS sequence"/>
</dbReference>
<dbReference type="InterPro" id="IPR036179">
    <property type="entry name" value="Ig-like_dom_sf"/>
</dbReference>
<dbReference type="SUPFAM" id="SSF48726">
    <property type="entry name" value="Immunoglobulin"/>
    <property type="match status" value="4"/>
</dbReference>
<protein>
    <submittedName>
        <fullName evidence="3">Nephrin-like protein</fullName>
    </submittedName>
</protein>
<organism evidence="3 4">
    <name type="scientific">Dinothrombium tinctorium</name>
    <dbReference type="NCBI Taxonomy" id="1965070"/>
    <lineage>
        <taxon>Eukaryota</taxon>
        <taxon>Metazoa</taxon>
        <taxon>Ecdysozoa</taxon>
        <taxon>Arthropoda</taxon>
        <taxon>Chelicerata</taxon>
        <taxon>Arachnida</taxon>
        <taxon>Acari</taxon>
        <taxon>Acariformes</taxon>
        <taxon>Trombidiformes</taxon>
        <taxon>Prostigmata</taxon>
        <taxon>Anystina</taxon>
        <taxon>Parasitengona</taxon>
        <taxon>Trombidioidea</taxon>
        <taxon>Trombidiidae</taxon>
        <taxon>Dinothrombium</taxon>
    </lineage>
</organism>
<dbReference type="OrthoDB" id="10006996at2759"/>
<dbReference type="AlphaFoldDB" id="A0A443QS25"/>
<evidence type="ECO:0000256" key="1">
    <source>
        <dbReference type="ARBA" id="ARBA00023157"/>
    </source>
</evidence>
<dbReference type="PANTHER" id="PTHR23278:SF32">
    <property type="entry name" value="NEUROMUSCULIN, ISOFORM E"/>
    <property type="match status" value="1"/>
</dbReference>